<dbReference type="EMBL" id="JAWRVE010000014">
    <property type="protein sequence ID" value="KAL1877488.1"/>
    <property type="molecule type" value="Genomic_DNA"/>
</dbReference>
<evidence type="ECO:0000313" key="9">
    <source>
        <dbReference type="EMBL" id="KAL1877488.1"/>
    </source>
</evidence>
<dbReference type="InterPro" id="IPR050121">
    <property type="entry name" value="Cytochrome_P450_monoxygenase"/>
</dbReference>
<keyword evidence="8" id="KW-0812">Transmembrane</keyword>
<evidence type="ECO:0000256" key="2">
    <source>
        <dbReference type="ARBA" id="ARBA00010617"/>
    </source>
</evidence>
<dbReference type="Proteomes" id="UP001583177">
    <property type="component" value="Unassembled WGS sequence"/>
</dbReference>
<name>A0ABR3XNC8_9PEZI</name>
<organism evidence="9 10">
    <name type="scientific">Diaporthe australafricana</name>
    <dbReference type="NCBI Taxonomy" id="127596"/>
    <lineage>
        <taxon>Eukaryota</taxon>
        <taxon>Fungi</taxon>
        <taxon>Dikarya</taxon>
        <taxon>Ascomycota</taxon>
        <taxon>Pezizomycotina</taxon>
        <taxon>Sordariomycetes</taxon>
        <taxon>Sordariomycetidae</taxon>
        <taxon>Diaporthales</taxon>
        <taxon>Diaporthaceae</taxon>
        <taxon>Diaporthe</taxon>
    </lineage>
</organism>
<evidence type="ECO:0008006" key="11">
    <source>
        <dbReference type="Google" id="ProtNLM"/>
    </source>
</evidence>
<evidence type="ECO:0000256" key="3">
    <source>
        <dbReference type="ARBA" id="ARBA00022617"/>
    </source>
</evidence>
<keyword evidence="4" id="KW-0479">Metal-binding</keyword>
<reference evidence="9 10" key="1">
    <citation type="journal article" date="2024" name="IMA Fungus">
        <title>IMA Genome - F19 : A genome assembly and annotation guide to empower mycologists, including annotated draft genome sequences of Ceratocystis pirilliformis, Diaporthe australafricana, Fusarium ophioides, Paecilomyces lecythidis, and Sporothrix stenoceras.</title>
        <authorList>
            <person name="Aylward J."/>
            <person name="Wilson A.M."/>
            <person name="Visagie C.M."/>
            <person name="Spraker J."/>
            <person name="Barnes I."/>
            <person name="Buitendag C."/>
            <person name="Ceriani C."/>
            <person name="Del Mar Angel L."/>
            <person name="du Plessis D."/>
            <person name="Fuchs T."/>
            <person name="Gasser K."/>
            <person name="Kramer D."/>
            <person name="Li W."/>
            <person name="Munsamy K."/>
            <person name="Piso A."/>
            <person name="Price J.L."/>
            <person name="Sonnekus B."/>
            <person name="Thomas C."/>
            <person name="van der Nest A."/>
            <person name="van Dijk A."/>
            <person name="van Heerden A."/>
            <person name="van Vuuren N."/>
            <person name="Yilmaz N."/>
            <person name="Duong T.A."/>
            <person name="van der Merwe N.A."/>
            <person name="Wingfield M.J."/>
            <person name="Wingfield B.D."/>
        </authorList>
    </citation>
    <scope>NUCLEOTIDE SEQUENCE [LARGE SCALE GENOMIC DNA]</scope>
    <source>
        <strain evidence="9 10">CMW 18300</strain>
    </source>
</reference>
<sequence length="416" mass="46526">MNNTLSTSSWTVMDTISTPSQWLMTATATLLTYYIASAIYYCYLHPLAKFPGPKSASISRLPFAVSAVKGQTYKWLDDLHARHGPIVRIAPGELTIVTPGAWQDIYQTRHQMPKDPHSMTPPLNNAHSLFTAEGETHTRIRRAFLGAFSDQALRDQSPIVESHVQLLIQRLRRECAKDTNLDLAKFYGYASLDIIADLTFGESFHGLEGDNEHEWIRAFFLGAKFGAVRNSLSYFYPLDRVFGWVFLQLTSKHRHRNWAFTEGSVTKRLQMGADGIERADFMTPIIGNVDDGKVQKGKGITRLELNTNSLAVLIAGCQLTTVLLATATYLLLNNPHTYTRLRDEVRSSFANEKEIQVSNVKSLSYLSAVVDETLRIHHPTPIHLPRVVPAKGATIDGHYIPGNVSGRLLVLYDASN</sequence>
<dbReference type="InterPro" id="IPR001128">
    <property type="entry name" value="Cyt_P450"/>
</dbReference>
<dbReference type="Gene3D" id="1.10.630.10">
    <property type="entry name" value="Cytochrome P450"/>
    <property type="match status" value="1"/>
</dbReference>
<dbReference type="PRINTS" id="PR00463">
    <property type="entry name" value="EP450I"/>
</dbReference>
<keyword evidence="3" id="KW-0349">Heme</keyword>
<keyword evidence="5" id="KW-0560">Oxidoreductase</keyword>
<proteinExistence type="inferred from homology"/>
<dbReference type="InterPro" id="IPR036396">
    <property type="entry name" value="Cyt_P450_sf"/>
</dbReference>
<keyword evidence="10" id="KW-1185">Reference proteome</keyword>
<evidence type="ECO:0000256" key="4">
    <source>
        <dbReference type="ARBA" id="ARBA00022723"/>
    </source>
</evidence>
<protein>
    <recommendedName>
        <fullName evidence="11">Cytochrome P450</fullName>
    </recommendedName>
</protein>
<feature type="transmembrane region" description="Helical" evidence="8">
    <location>
        <begin position="310"/>
        <end position="332"/>
    </location>
</feature>
<dbReference type="PANTHER" id="PTHR24305">
    <property type="entry name" value="CYTOCHROME P450"/>
    <property type="match status" value="1"/>
</dbReference>
<evidence type="ECO:0000256" key="1">
    <source>
        <dbReference type="ARBA" id="ARBA00001971"/>
    </source>
</evidence>
<keyword evidence="8" id="KW-0472">Membrane</keyword>
<dbReference type="SUPFAM" id="SSF48264">
    <property type="entry name" value="Cytochrome P450"/>
    <property type="match status" value="1"/>
</dbReference>
<keyword evidence="8" id="KW-1133">Transmembrane helix</keyword>
<dbReference type="PANTHER" id="PTHR24305:SF29">
    <property type="entry name" value="BENZOATE-PARA-HYDROXYLASE"/>
    <property type="match status" value="1"/>
</dbReference>
<comment type="cofactor">
    <cofactor evidence="1">
        <name>heme</name>
        <dbReference type="ChEBI" id="CHEBI:30413"/>
    </cofactor>
</comment>
<gene>
    <name evidence="9" type="ORF">Daus18300_002475</name>
</gene>
<dbReference type="InterPro" id="IPR002401">
    <property type="entry name" value="Cyt_P450_E_grp-I"/>
</dbReference>
<accession>A0ABR3XNC8</accession>
<evidence type="ECO:0000313" key="10">
    <source>
        <dbReference type="Proteomes" id="UP001583177"/>
    </source>
</evidence>
<keyword evidence="6" id="KW-0408">Iron</keyword>
<evidence type="ECO:0000256" key="7">
    <source>
        <dbReference type="ARBA" id="ARBA00023033"/>
    </source>
</evidence>
<keyword evidence="7" id="KW-0503">Monooxygenase</keyword>
<comment type="similarity">
    <text evidence="2">Belongs to the cytochrome P450 family.</text>
</comment>
<evidence type="ECO:0000256" key="8">
    <source>
        <dbReference type="SAM" id="Phobius"/>
    </source>
</evidence>
<comment type="caution">
    <text evidence="9">The sequence shown here is derived from an EMBL/GenBank/DDBJ whole genome shotgun (WGS) entry which is preliminary data.</text>
</comment>
<evidence type="ECO:0000256" key="5">
    <source>
        <dbReference type="ARBA" id="ARBA00023002"/>
    </source>
</evidence>
<feature type="transmembrane region" description="Helical" evidence="8">
    <location>
        <begin position="20"/>
        <end position="44"/>
    </location>
</feature>
<dbReference type="Pfam" id="PF00067">
    <property type="entry name" value="p450"/>
    <property type="match status" value="1"/>
</dbReference>
<evidence type="ECO:0000256" key="6">
    <source>
        <dbReference type="ARBA" id="ARBA00023004"/>
    </source>
</evidence>